<organism evidence="8 9">
    <name type="scientific">Candidatus Zambryskibacteria bacterium RIFCSPLOWO2_01_FULL_45_21</name>
    <dbReference type="NCBI Taxonomy" id="1802761"/>
    <lineage>
        <taxon>Bacteria</taxon>
        <taxon>Candidatus Zambryskiibacteriota</taxon>
    </lineage>
</organism>
<dbReference type="InterPro" id="IPR046357">
    <property type="entry name" value="PPIase_dom_sf"/>
</dbReference>
<evidence type="ECO:0000313" key="8">
    <source>
        <dbReference type="EMBL" id="OHB03081.1"/>
    </source>
</evidence>
<evidence type="ECO:0000313" key="9">
    <source>
        <dbReference type="Proteomes" id="UP000176800"/>
    </source>
</evidence>
<dbReference type="PANTHER" id="PTHR43811:SF19">
    <property type="entry name" value="39 KDA FK506-BINDING NUCLEAR PROTEIN"/>
    <property type="match status" value="1"/>
</dbReference>
<dbReference type="Proteomes" id="UP000176800">
    <property type="component" value="Unassembled WGS sequence"/>
</dbReference>
<evidence type="ECO:0000256" key="5">
    <source>
        <dbReference type="PROSITE-ProRule" id="PRU00277"/>
    </source>
</evidence>
<keyword evidence="4 5" id="KW-0413">Isomerase</keyword>
<sequence>MDKGNFQVTDIVVGQGAEAKNGDFITVNYIGMFENGQPFESSYDRGVPLQFVLGIGQVIPGWEIGLLGMKEGGKRRIVIPPELAYGQSGSGPIPPNTTIVFEVELVKVQSSAQ</sequence>
<dbReference type="EMBL" id="MHWE01000023">
    <property type="protein sequence ID" value="OHB03081.1"/>
    <property type="molecule type" value="Genomic_DNA"/>
</dbReference>
<gene>
    <name evidence="8" type="ORF">A3B14_00165</name>
</gene>
<evidence type="ECO:0000256" key="6">
    <source>
        <dbReference type="RuleBase" id="RU003915"/>
    </source>
</evidence>
<dbReference type="Gene3D" id="3.10.50.40">
    <property type="match status" value="1"/>
</dbReference>
<comment type="similarity">
    <text evidence="2 6">Belongs to the FKBP-type PPIase family.</text>
</comment>
<keyword evidence="3 5" id="KW-0697">Rotamase</keyword>
<dbReference type="FunFam" id="3.10.50.40:FF:000006">
    <property type="entry name" value="Peptidyl-prolyl cis-trans isomerase"/>
    <property type="match status" value="1"/>
</dbReference>
<protein>
    <recommendedName>
        <fullName evidence="6">Peptidyl-prolyl cis-trans isomerase</fullName>
        <ecNumber evidence="6">5.2.1.8</ecNumber>
    </recommendedName>
</protein>
<proteinExistence type="inferred from homology"/>
<feature type="domain" description="PPIase FKBP-type" evidence="7">
    <location>
        <begin position="22"/>
        <end position="109"/>
    </location>
</feature>
<evidence type="ECO:0000256" key="3">
    <source>
        <dbReference type="ARBA" id="ARBA00023110"/>
    </source>
</evidence>
<dbReference type="SUPFAM" id="SSF54534">
    <property type="entry name" value="FKBP-like"/>
    <property type="match status" value="1"/>
</dbReference>
<dbReference type="GO" id="GO:0003755">
    <property type="term" value="F:peptidyl-prolyl cis-trans isomerase activity"/>
    <property type="evidence" value="ECO:0007669"/>
    <property type="project" value="UniProtKB-UniRule"/>
</dbReference>
<dbReference type="AlphaFoldDB" id="A0A1G2U0M3"/>
<name>A0A1G2U0M3_9BACT</name>
<accession>A0A1G2U0M3</accession>
<evidence type="ECO:0000256" key="2">
    <source>
        <dbReference type="ARBA" id="ARBA00006577"/>
    </source>
</evidence>
<dbReference type="Pfam" id="PF00254">
    <property type="entry name" value="FKBP_C"/>
    <property type="match status" value="1"/>
</dbReference>
<comment type="catalytic activity">
    <reaction evidence="1 5 6">
        <text>[protein]-peptidylproline (omega=180) = [protein]-peptidylproline (omega=0)</text>
        <dbReference type="Rhea" id="RHEA:16237"/>
        <dbReference type="Rhea" id="RHEA-COMP:10747"/>
        <dbReference type="Rhea" id="RHEA-COMP:10748"/>
        <dbReference type="ChEBI" id="CHEBI:83833"/>
        <dbReference type="ChEBI" id="CHEBI:83834"/>
        <dbReference type="EC" id="5.2.1.8"/>
    </reaction>
</comment>
<dbReference type="PANTHER" id="PTHR43811">
    <property type="entry name" value="FKBP-TYPE PEPTIDYL-PROLYL CIS-TRANS ISOMERASE FKPA"/>
    <property type="match status" value="1"/>
</dbReference>
<dbReference type="InterPro" id="IPR001179">
    <property type="entry name" value="PPIase_FKBP_dom"/>
</dbReference>
<evidence type="ECO:0000256" key="1">
    <source>
        <dbReference type="ARBA" id="ARBA00000971"/>
    </source>
</evidence>
<comment type="caution">
    <text evidence="8">The sequence shown here is derived from an EMBL/GenBank/DDBJ whole genome shotgun (WGS) entry which is preliminary data.</text>
</comment>
<dbReference type="PROSITE" id="PS50059">
    <property type="entry name" value="FKBP_PPIASE"/>
    <property type="match status" value="1"/>
</dbReference>
<reference evidence="8 9" key="1">
    <citation type="journal article" date="2016" name="Nat. Commun.">
        <title>Thousands of microbial genomes shed light on interconnected biogeochemical processes in an aquifer system.</title>
        <authorList>
            <person name="Anantharaman K."/>
            <person name="Brown C.T."/>
            <person name="Hug L.A."/>
            <person name="Sharon I."/>
            <person name="Castelle C.J."/>
            <person name="Probst A.J."/>
            <person name="Thomas B.C."/>
            <person name="Singh A."/>
            <person name="Wilkins M.J."/>
            <person name="Karaoz U."/>
            <person name="Brodie E.L."/>
            <person name="Williams K.H."/>
            <person name="Hubbard S.S."/>
            <person name="Banfield J.F."/>
        </authorList>
    </citation>
    <scope>NUCLEOTIDE SEQUENCE [LARGE SCALE GENOMIC DNA]</scope>
</reference>
<evidence type="ECO:0000256" key="4">
    <source>
        <dbReference type="ARBA" id="ARBA00023235"/>
    </source>
</evidence>
<evidence type="ECO:0000259" key="7">
    <source>
        <dbReference type="PROSITE" id="PS50059"/>
    </source>
</evidence>
<dbReference type="EC" id="5.2.1.8" evidence="6"/>